<reference evidence="4" key="3">
    <citation type="submission" date="2025-09" db="UniProtKB">
        <authorList>
            <consortium name="Ensembl"/>
        </authorList>
    </citation>
    <scope>IDENTIFICATION</scope>
</reference>
<evidence type="ECO:0000256" key="1">
    <source>
        <dbReference type="ARBA" id="ARBA00022999"/>
    </source>
</evidence>
<dbReference type="InParanoid" id="H3AE18"/>
<dbReference type="PROSITE" id="PS50001">
    <property type="entry name" value="SH2"/>
    <property type="match status" value="1"/>
</dbReference>
<dbReference type="eggNOG" id="ENOG502QUXR">
    <property type="taxonomic scope" value="Eukaryota"/>
</dbReference>
<dbReference type="GeneTree" id="ENSGT00940000155715"/>
<dbReference type="Gene3D" id="3.30.505.10">
    <property type="entry name" value="SH2 domain"/>
    <property type="match status" value="1"/>
</dbReference>
<dbReference type="SUPFAM" id="SSF55550">
    <property type="entry name" value="SH2 domain"/>
    <property type="match status" value="1"/>
</dbReference>
<reference evidence="5" key="1">
    <citation type="submission" date="2011-08" db="EMBL/GenBank/DDBJ databases">
        <title>The draft genome of Latimeria chalumnae.</title>
        <authorList>
            <person name="Di Palma F."/>
            <person name="Alfoldi J."/>
            <person name="Johnson J."/>
            <person name="Berlin A."/>
            <person name="Gnerre S."/>
            <person name="Jaffe D."/>
            <person name="MacCallum I."/>
            <person name="Young S."/>
            <person name="Walker B.J."/>
            <person name="Lander E."/>
            <person name="Lindblad-Toh K."/>
        </authorList>
    </citation>
    <scope>NUCLEOTIDE SEQUENCE [LARGE SCALE GENOMIC DNA]</scope>
    <source>
        <strain evidence="5">Wild caught</strain>
    </source>
</reference>
<dbReference type="Pfam" id="PF00017">
    <property type="entry name" value="SH2"/>
    <property type="match status" value="1"/>
</dbReference>
<organism evidence="4 5">
    <name type="scientific">Latimeria chalumnae</name>
    <name type="common">Coelacanth</name>
    <dbReference type="NCBI Taxonomy" id="7897"/>
    <lineage>
        <taxon>Eukaryota</taxon>
        <taxon>Metazoa</taxon>
        <taxon>Chordata</taxon>
        <taxon>Craniata</taxon>
        <taxon>Vertebrata</taxon>
        <taxon>Euteleostomi</taxon>
        <taxon>Coelacanthiformes</taxon>
        <taxon>Coelacanthidae</taxon>
        <taxon>Latimeria</taxon>
    </lineage>
</organism>
<dbReference type="EMBL" id="AFYH01062861">
    <property type="status" value="NOT_ANNOTATED_CDS"/>
    <property type="molecule type" value="Genomic_DNA"/>
</dbReference>
<dbReference type="PANTHER" id="PTHR14098">
    <property type="entry name" value="SH2 DOMAIN CONTAINING PROTEIN"/>
    <property type="match status" value="1"/>
</dbReference>
<accession>H3AE18</accession>
<dbReference type="EMBL" id="AFYH01062860">
    <property type="status" value="NOT_ANNOTATED_CDS"/>
    <property type="molecule type" value="Genomic_DNA"/>
</dbReference>
<feature type="domain" description="SH2" evidence="3">
    <location>
        <begin position="1"/>
        <end position="103"/>
    </location>
</feature>
<dbReference type="STRING" id="7897.ENSLACP00000007889"/>
<dbReference type="Bgee" id="ENSLACG00000006982">
    <property type="expression patterns" value="Expressed in pelvic fin and 1 other cell type or tissue"/>
</dbReference>
<evidence type="ECO:0000313" key="4">
    <source>
        <dbReference type="Ensembl" id="ENSLACP00000007889.1"/>
    </source>
</evidence>
<dbReference type="GO" id="GO:0035556">
    <property type="term" value="P:intracellular signal transduction"/>
    <property type="evidence" value="ECO:0007669"/>
    <property type="project" value="TreeGrafter"/>
</dbReference>
<dbReference type="Ensembl" id="ENSLACT00000007955.1">
    <property type="protein sequence ID" value="ENSLACP00000007889.1"/>
    <property type="gene ID" value="ENSLACG00000006982.1"/>
</dbReference>
<dbReference type="AlphaFoldDB" id="H3AE18"/>
<dbReference type="InterPro" id="IPR051751">
    <property type="entry name" value="Immunoreceptor_sig_adapters"/>
</dbReference>
<dbReference type="Proteomes" id="UP000008672">
    <property type="component" value="Unassembled WGS sequence"/>
</dbReference>
<dbReference type="FunCoup" id="H3AE18">
    <property type="interactions" value="379"/>
</dbReference>
<proteinExistence type="predicted"/>
<dbReference type="GO" id="GO:0007169">
    <property type="term" value="P:cell surface receptor protein tyrosine kinase signaling pathway"/>
    <property type="evidence" value="ECO:0007669"/>
    <property type="project" value="TreeGrafter"/>
</dbReference>
<dbReference type="InterPro" id="IPR000980">
    <property type="entry name" value="SH2"/>
</dbReference>
<evidence type="ECO:0000259" key="3">
    <source>
        <dbReference type="PROSITE" id="PS50001"/>
    </source>
</evidence>
<evidence type="ECO:0000313" key="5">
    <source>
        <dbReference type="Proteomes" id="UP000008672"/>
    </source>
</evidence>
<dbReference type="HOGENOM" id="CLU_133893_1_0_1"/>
<name>H3AE18_LATCH</name>
<keyword evidence="5" id="KW-1185">Reference proteome</keyword>
<protein>
    <recommendedName>
        <fullName evidence="3">SH2 domain-containing protein</fullName>
    </recommendedName>
</protein>
<reference evidence="4" key="2">
    <citation type="submission" date="2025-08" db="UniProtKB">
        <authorList>
            <consortium name="Ensembl"/>
        </authorList>
    </citation>
    <scope>IDENTIFICATION</scope>
</reference>
<evidence type="ECO:0000256" key="2">
    <source>
        <dbReference type="PROSITE-ProRule" id="PRU00191"/>
    </source>
</evidence>
<dbReference type="GO" id="GO:0005737">
    <property type="term" value="C:cytoplasm"/>
    <property type="evidence" value="ECO:0007669"/>
    <property type="project" value="UniProtKB-ARBA"/>
</dbReference>
<dbReference type="InterPro" id="IPR036860">
    <property type="entry name" value="SH2_dom_sf"/>
</dbReference>
<dbReference type="OMA" id="ATMVQHY"/>
<dbReference type="EMBL" id="AFYH01062862">
    <property type="status" value="NOT_ANNOTATED_CDS"/>
    <property type="molecule type" value="Genomic_DNA"/>
</dbReference>
<sequence>DRKTAEAALERMNKDGAYLVRRSSGQDRKQPYTLVVFYKHRVYNIPIRYLEKTSQYVLGKEGKVYEEYFDSVAAIISHHQRVSLVLVDNQSGSKEQGKLMHPVQL</sequence>
<dbReference type="FunFam" id="3.30.505.10:FF:000016">
    <property type="entry name" value="B-cell linker protein isoform 2"/>
    <property type="match status" value="1"/>
</dbReference>
<keyword evidence="1 2" id="KW-0727">SH2 domain</keyword>
<dbReference type="SMART" id="SM00252">
    <property type="entry name" value="SH2"/>
    <property type="match status" value="1"/>
</dbReference>
<dbReference type="PANTHER" id="PTHR14098:SF3">
    <property type="entry name" value="B-CELL LINKER PROTEIN"/>
    <property type="match status" value="1"/>
</dbReference>